<dbReference type="AlphaFoldDB" id="A0A449AYN6"/>
<gene>
    <name evidence="2" type="ORF">NCTC10186_00114</name>
</gene>
<dbReference type="InterPro" id="IPR002725">
    <property type="entry name" value="YgjP-like_metallopeptidase"/>
</dbReference>
<dbReference type="OrthoDB" id="9811177at2"/>
<keyword evidence="3" id="KW-1185">Reference proteome</keyword>
<sequence length="238" mass="28441">MKEQIKSISFDDKIYYYKVTESTSKTSKARINKGELEIIFSKNLDQKKREVFIKESIEELKETWMRHYHKPLKSYKNTFSYFGKIVAFRPASKFWPVLVLYDVETNEILFSHPDLLLTIDQNGNYLNEQNQVKIAKWLKSELFVFLEQTQRKLEKKLGIDFYDLFVRDKVGTWGTNHVSKKAIYYNFHLHIFNKEIIEAVVLHELAHHFYHGHGTDFYDFVVQHCPNYKKIADELNLD</sequence>
<feature type="domain" description="YgjP-like metallopeptidase" evidence="1">
    <location>
        <begin position="28"/>
        <end position="236"/>
    </location>
</feature>
<dbReference type="CDD" id="cd07344">
    <property type="entry name" value="M48_yhfN_like"/>
    <property type="match status" value="1"/>
</dbReference>
<dbReference type="RefSeq" id="WP_119572015.1">
    <property type="nucleotide sequence ID" value="NZ_LR215031.1"/>
</dbReference>
<organism evidence="2 3">
    <name type="scientific">Mycoplasmopsis gallopavonis</name>
    <dbReference type="NCBI Taxonomy" id="76629"/>
    <lineage>
        <taxon>Bacteria</taxon>
        <taxon>Bacillati</taxon>
        <taxon>Mycoplasmatota</taxon>
        <taxon>Mycoplasmoidales</taxon>
        <taxon>Metamycoplasmataceae</taxon>
        <taxon>Mycoplasmopsis</taxon>
    </lineage>
</organism>
<name>A0A449AYN6_9BACT</name>
<dbReference type="KEGG" id="mgal:NCTC10186_00114"/>
<protein>
    <submittedName>
        <fullName evidence="2">Protein of uncharacterized function DUF45</fullName>
    </submittedName>
</protein>
<dbReference type="InterPro" id="IPR053136">
    <property type="entry name" value="UTP_pyrophosphatase-like"/>
</dbReference>
<dbReference type="Proteomes" id="UP000289862">
    <property type="component" value="Chromosome"/>
</dbReference>
<dbReference type="PANTHER" id="PTHR30399">
    <property type="entry name" value="UNCHARACTERIZED PROTEIN YGJP"/>
    <property type="match status" value="1"/>
</dbReference>
<dbReference type="EMBL" id="LR215031">
    <property type="protein sequence ID" value="VEU72648.1"/>
    <property type="molecule type" value="Genomic_DNA"/>
</dbReference>
<dbReference type="Gene3D" id="3.30.2010.10">
    <property type="entry name" value="Metalloproteases ('zincins'), catalytic domain"/>
    <property type="match status" value="1"/>
</dbReference>
<evidence type="ECO:0000259" key="1">
    <source>
        <dbReference type="Pfam" id="PF01863"/>
    </source>
</evidence>
<evidence type="ECO:0000313" key="2">
    <source>
        <dbReference type="EMBL" id="VEU72648.1"/>
    </source>
</evidence>
<proteinExistence type="predicted"/>
<dbReference type="PANTHER" id="PTHR30399:SF1">
    <property type="entry name" value="UTP PYROPHOSPHATASE"/>
    <property type="match status" value="1"/>
</dbReference>
<reference evidence="2 3" key="1">
    <citation type="submission" date="2019-01" db="EMBL/GenBank/DDBJ databases">
        <authorList>
            <consortium name="Pathogen Informatics"/>
        </authorList>
    </citation>
    <scope>NUCLEOTIDE SEQUENCE [LARGE SCALE GENOMIC DNA]</scope>
    <source>
        <strain evidence="2 3">NCTC10186</strain>
    </source>
</reference>
<dbReference type="Pfam" id="PF01863">
    <property type="entry name" value="YgjP-like"/>
    <property type="match status" value="1"/>
</dbReference>
<evidence type="ECO:0000313" key="3">
    <source>
        <dbReference type="Proteomes" id="UP000289862"/>
    </source>
</evidence>
<accession>A0A449AYN6</accession>